<dbReference type="GO" id="GO:0016491">
    <property type="term" value="F:oxidoreductase activity"/>
    <property type="evidence" value="ECO:0007669"/>
    <property type="project" value="UniProtKB-KW"/>
</dbReference>
<organism evidence="5 6">
    <name type="scientific">Qipengyuania marisflavi</name>
    <dbReference type="NCBI Taxonomy" id="2486356"/>
    <lineage>
        <taxon>Bacteria</taxon>
        <taxon>Pseudomonadati</taxon>
        <taxon>Pseudomonadota</taxon>
        <taxon>Alphaproteobacteria</taxon>
        <taxon>Sphingomonadales</taxon>
        <taxon>Erythrobacteraceae</taxon>
        <taxon>Qipengyuania</taxon>
    </lineage>
</organism>
<accession>A0A5S3PA11</accession>
<dbReference type="EMBL" id="VCAO01000001">
    <property type="protein sequence ID" value="TMM50344.1"/>
    <property type="molecule type" value="Genomic_DNA"/>
</dbReference>
<gene>
    <name evidence="5" type="ORF">FEV51_03995</name>
</gene>
<dbReference type="InterPro" id="IPR029479">
    <property type="entry name" value="Nitroreductase"/>
</dbReference>
<dbReference type="Pfam" id="PF00881">
    <property type="entry name" value="Nitroreductase"/>
    <property type="match status" value="1"/>
</dbReference>
<evidence type="ECO:0000313" key="6">
    <source>
        <dbReference type="Proteomes" id="UP000309668"/>
    </source>
</evidence>
<dbReference type="InterPro" id="IPR000415">
    <property type="entry name" value="Nitroreductase-like"/>
</dbReference>
<dbReference type="RefSeq" id="WP_138616069.1">
    <property type="nucleotide sequence ID" value="NZ_VCAO01000001.1"/>
</dbReference>
<dbReference type="CDD" id="cd02136">
    <property type="entry name" value="PnbA_NfnB-like"/>
    <property type="match status" value="1"/>
</dbReference>
<dbReference type="OrthoDB" id="9802510at2"/>
<evidence type="ECO:0000256" key="3">
    <source>
        <dbReference type="ARBA" id="ARBA00023002"/>
    </source>
</evidence>
<dbReference type="SUPFAM" id="SSF55469">
    <property type="entry name" value="FMN-dependent nitroreductase-like"/>
    <property type="match status" value="1"/>
</dbReference>
<evidence type="ECO:0000256" key="1">
    <source>
        <dbReference type="ARBA" id="ARBA00022630"/>
    </source>
</evidence>
<feature type="domain" description="Nitroreductase" evidence="4">
    <location>
        <begin position="8"/>
        <end position="197"/>
    </location>
</feature>
<keyword evidence="1" id="KW-0285">Flavoprotein</keyword>
<sequence length="229" mass="25731">MTPTEAVQTRRSVRAFTDQPVDRDTLTRVLKKAQRSPSGGNVQPWNAILLTGEPMQALFDRVALEFPKGRAALKPEYDIYPEGLEGAYEDRRFGVGEDMYAALGITREDKAQRLMWFAQNFRAFGAPVLMLVHTPRYMGPPQWSDMGMWLQTIMLLLREEGLDSCAQEAWAVYAPQVRELVDIPDDHVFFCGMAIGHRDTAAPVNNFTVARAPLAEAIRWEGFGDQAAP</sequence>
<dbReference type="PANTHER" id="PTHR23026:SF90">
    <property type="entry name" value="IODOTYROSINE DEIODINASE 1"/>
    <property type="match status" value="1"/>
</dbReference>
<evidence type="ECO:0000313" key="5">
    <source>
        <dbReference type="EMBL" id="TMM50344.1"/>
    </source>
</evidence>
<dbReference type="InterPro" id="IPR050627">
    <property type="entry name" value="Nitroreductase/BluB"/>
</dbReference>
<comment type="caution">
    <text evidence="5">The sequence shown here is derived from an EMBL/GenBank/DDBJ whole genome shotgun (WGS) entry which is preliminary data.</text>
</comment>
<reference evidence="5 6" key="1">
    <citation type="submission" date="2019-05" db="EMBL/GenBank/DDBJ databases">
        <title>Erythrobacter marisflavi sp. nov., isolated from isolated from water of an estuary environment.</title>
        <authorList>
            <person name="Yoon J.-H."/>
        </authorList>
    </citation>
    <scope>NUCLEOTIDE SEQUENCE [LARGE SCALE GENOMIC DNA]</scope>
    <source>
        <strain evidence="5 6">KEM-5</strain>
    </source>
</reference>
<proteinExistence type="predicted"/>
<name>A0A5S3PA11_9SPHN</name>
<keyword evidence="6" id="KW-1185">Reference proteome</keyword>
<dbReference type="PANTHER" id="PTHR23026">
    <property type="entry name" value="NADPH NITROREDUCTASE"/>
    <property type="match status" value="1"/>
</dbReference>
<protein>
    <submittedName>
        <fullName evidence="5">Nitroreductase</fullName>
    </submittedName>
</protein>
<dbReference type="Proteomes" id="UP000309668">
    <property type="component" value="Unassembled WGS sequence"/>
</dbReference>
<dbReference type="Gene3D" id="3.40.109.10">
    <property type="entry name" value="NADH Oxidase"/>
    <property type="match status" value="1"/>
</dbReference>
<keyword evidence="2" id="KW-0288">FMN</keyword>
<dbReference type="AlphaFoldDB" id="A0A5S3PA11"/>
<keyword evidence="3" id="KW-0560">Oxidoreductase</keyword>
<evidence type="ECO:0000256" key="2">
    <source>
        <dbReference type="ARBA" id="ARBA00022643"/>
    </source>
</evidence>
<evidence type="ECO:0000259" key="4">
    <source>
        <dbReference type="Pfam" id="PF00881"/>
    </source>
</evidence>